<dbReference type="InterPro" id="IPR035940">
    <property type="entry name" value="CAP_sf"/>
</dbReference>
<name>A0A0C2C032_9BILA</name>
<dbReference type="SUPFAM" id="SSF55797">
    <property type="entry name" value="PR-1-like"/>
    <property type="match status" value="1"/>
</dbReference>
<dbReference type="OrthoDB" id="5874910at2759"/>
<evidence type="ECO:0008006" key="3">
    <source>
        <dbReference type="Google" id="ProtNLM"/>
    </source>
</evidence>
<proteinExistence type="predicted"/>
<dbReference type="EMBL" id="KN752761">
    <property type="protein sequence ID" value="KIH49588.1"/>
    <property type="molecule type" value="Genomic_DNA"/>
</dbReference>
<dbReference type="AlphaFoldDB" id="A0A0C2C032"/>
<dbReference type="Gene3D" id="3.40.33.10">
    <property type="entry name" value="CAP"/>
    <property type="match status" value="1"/>
</dbReference>
<sequence length="121" mass="14062">MLLAPDSLKTYDCSLEEGAIAWAAQCPRASSPQSFRPGEGENCCSFPATRFNFDTATKKSVTEWWKPIRDVNYFEKVVVFRPFHEGTPISTFTQFIYLVIHYGCLRHNVTKDEEKREYRKQ</sequence>
<keyword evidence="2" id="KW-1185">Reference proteome</keyword>
<reference evidence="1 2" key="1">
    <citation type="submission" date="2013-12" db="EMBL/GenBank/DDBJ databases">
        <title>Draft genome of the parsitic nematode Ancylostoma duodenale.</title>
        <authorList>
            <person name="Mitreva M."/>
        </authorList>
    </citation>
    <scope>NUCLEOTIDE SEQUENCE [LARGE SCALE GENOMIC DNA]</scope>
    <source>
        <strain evidence="1 2">Zhejiang</strain>
    </source>
</reference>
<gene>
    <name evidence="1" type="ORF">ANCDUO_20337</name>
</gene>
<protein>
    <recommendedName>
        <fullName evidence="3">SCP domain-containing protein</fullName>
    </recommendedName>
</protein>
<dbReference type="CDD" id="cd05380">
    <property type="entry name" value="CAP_euk"/>
    <property type="match status" value="1"/>
</dbReference>
<evidence type="ECO:0000313" key="1">
    <source>
        <dbReference type="EMBL" id="KIH49588.1"/>
    </source>
</evidence>
<organism evidence="1 2">
    <name type="scientific">Ancylostoma duodenale</name>
    <dbReference type="NCBI Taxonomy" id="51022"/>
    <lineage>
        <taxon>Eukaryota</taxon>
        <taxon>Metazoa</taxon>
        <taxon>Ecdysozoa</taxon>
        <taxon>Nematoda</taxon>
        <taxon>Chromadorea</taxon>
        <taxon>Rhabditida</taxon>
        <taxon>Rhabditina</taxon>
        <taxon>Rhabditomorpha</taxon>
        <taxon>Strongyloidea</taxon>
        <taxon>Ancylostomatidae</taxon>
        <taxon>Ancylostomatinae</taxon>
        <taxon>Ancylostoma</taxon>
    </lineage>
</organism>
<dbReference type="Proteomes" id="UP000054047">
    <property type="component" value="Unassembled WGS sequence"/>
</dbReference>
<evidence type="ECO:0000313" key="2">
    <source>
        <dbReference type="Proteomes" id="UP000054047"/>
    </source>
</evidence>
<accession>A0A0C2C032</accession>